<sequence length="382" mass="44207">MYFAHVQWPKPYKSAEISKIQELKSISLNFLRIPQTANSCNMSNHSGFSQGSNISGISLMSHSMSTRCQTDWSMECSGQKNPTMRFPIGCTNTKKRTHQLEEMNKALAKCKDVISDYAIRKLMYESVTEASFNRDETLPQSTAKKLRQLIAAHEVEKYLRLPNNSNDINEKITLLGITNLSKIHLSYEEKLSIKKSVNCNLHKKARAFLSRFKVLGGNLEEFKKTDELNRHQKISEVFEMDQLQWKQKIEQECDVYEKDILEYKKIFSEWINLKYSDMNDVQLKNASSLLAKAQVLELQGKITKLNCSLKMFQETPMTLEAYQLLGSSLDSKISDVEDEIQKKEAIKKLYEDLGGTEYDQVARRYIELCKAIEKKKRMIEDF</sequence>
<keyword evidence="1" id="KW-1185">Reference proteome</keyword>
<proteinExistence type="predicted"/>
<dbReference type="GeneID" id="107222010"/>
<evidence type="ECO:0000313" key="2">
    <source>
        <dbReference type="RefSeq" id="XP_046596230.1"/>
    </source>
</evidence>
<dbReference type="RefSeq" id="XP_046596230.1">
    <property type="nucleotide sequence ID" value="XM_046740274.1"/>
</dbReference>
<protein>
    <submittedName>
        <fullName evidence="2">Uncharacterized protein LOC107222010 isoform X1</fullName>
    </submittedName>
</protein>
<gene>
    <name evidence="2" type="primary">LOC107222010</name>
</gene>
<name>A0ABM3G7J8_NEOLC</name>
<organism evidence="1 2">
    <name type="scientific">Neodiprion lecontei</name>
    <name type="common">Redheaded pine sawfly</name>
    <dbReference type="NCBI Taxonomy" id="441921"/>
    <lineage>
        <taxon>Eukaryota</taxon>
        <taxon>Metazoa</taxon>
        <taxon>Ecdysozoa</taxon>
        <taxon>Arthropoda</taxon>
        <taxon>Hexapoda</taxon>
        <taxon>Insecta</taxon>
        <taxon>Pterygota</taxon>
        <taxon>Neoptera</taxon>
        <taxon>Endopterygota</taxon>
        <taxon>Hymenoptera</taxon>
        <taxon>Tenthredinoidea</taxon>
        <taxon>Diprionidae</taxon>
        <taxon>Diprioninae</taxon>
        <taxon>Neodiprion</taxon>
    </lineage>
</organism>
<accession>A0ABM3G7J8</accession>
<reference evidence="2" key="1">
    <citation type="submission" date="2025-08" db="UniProtKB">
        <authorList>
            <consortium name="RefSeq"/>
        </authorList>
    </citation>
    <scope>IDENTIFICATION</scope>
    <source>
        <tissue evidence="2">Thorax and Abdomen</tissue>
    </source>
</reference>
<evidence type="ECO:0000313" key="1">
    <source>
        <dbReference type="Proteomes" id="UP000829291"/>
    </source>
</evidence>
<dbReference type="Proteomes" id="UP000829291">
    <property type="component" value="Chromosome 1"/>
</dbReference>